<keyword evidence="2" id="KW-0449">Lipoprotein</keyword>
<evidence type="ECO:0000313" key="2">
    <source>
        <dbReference type="EMBL" id="AIF26094.1"/>
    </source>
</evidence>
<protein>
    <submittedName>
        <fullName evidence="2">Putative lipoprotein</fullName>
    </submittedName>
</protein>
<name>A0A0B4N041_9BACT</name>
<dbReference type="PROSITE" id="PS51257">
    <property type="entry name" value="PROKAR_LIPOPROTEIN"/>
    <property type="match status" value="1"/>
</dbReference>
<proteinExistence type="predicted"/>
<dbReference type="InterPro" id="IPR026403">
    <property type="entry name" value="Lipo_with_rSAM"/>
</dbReference>
<feature type="signal peptide" evidence="1">
    <location>
        <begin position="1"/>
        <end position="23"/>
    </location>
</feature>
<sequence>MKPEKKTLLARLCAAVLALLGFASCERIWDARTEYGVPSVDFKVKGTVTDEATHPLEGIRVIVHREFDNWPSPKQSYVDDLGRYHEYGGDDTLYTDARGKYESRVLESVSVGGQKVYFDDVDGKANAGAFESDSVLIKDAPKEAFNQGDGHWYQGGYAYTVDVKLKKKENQGE</sequence>
<keyword evidence="1" id="KW-0732">Signal</keyword>
<dbReference type="AlphaFoldDB" id="A0A0B4N041"/>
<reference evidence="2" key="1">
    <citation type="submission" date="2014-03" db="EMBL/GenBank/DDBJ databases">
        <title>A sequence of cellulolytic fosmid clone of goat rumen metagenome.</title>
        <authorList>
            <person name="Lee K.-T."/>
            <person name="Kim J.-Y."/>
            <person name="Kim Y.-J."/>
            <person name="Ahn J.-H."/>
            <person name="Park M.-N."/>
            <person name="Kim J.-H."/>
            <person name="Kim T.-H."/>
        </authorList>
    </citation>
    <scope>NUCLEOTIDE SEQUENCE</scope>
</reference>
<organism evidence="2">
    <name type="scientific">uncultured bacterium Ad_136_J17_contig1</name>
    <dbReference type="NCBI Taxonomy" id="1489301"/>
    <lineage>
        <taxon>Bacteria</taxon>
        <taxon>environmental samples</taxon>
    </lineage>
</organism>
<evidence type="ECO:0000256" key="1">
    <source>
        <dbReference type="SAM" id="SignalP"/>
    </source>
</evidence>
<dbReference type="NCBIfam" id="TIGR04134">
    <property type="entry name" value="lipo_with_rSAM"/>
    <property type="match status" value="1"/>
</dbReference>
<accession>A0A0B4N041</accession>
<dbReference type="EMBL" id="KJ631392">
    <property type="protein sequence ID" value="AIF26094.1"/>
    <property type="molecule type" value="Genomic_DNA"/>
</dbReference>
<feature type="chain" id="PRO_5002094281" evidence="1">
    <location>
        <begin position="24"/>
        <end position="173"/>
    </location>
</feature>